<proteinExistence type="predicted"/>
<evidence type="ECO:0000313" key="2">
    <source>
        <dbReference type="Proteomes" id="UP001156702"/>
    </source>
</evidence>
<sequence>MSVPKVSPRRPLEHFQPKRQRFGVGECGKNKTLGHVAQKQWLFCDHDMRLVHEEIRARAVTGPEEAGYLFSSAFSGLAGKALSVFWPRSSSSAY</sequence>
<organism evidence="1 2">
    <name type="scientific">Shinella yambaruensis</name>
    <dbReference type="NCBI Taxonomy" id="415996"/>
    <lineage>
        <taxon>Bacteria</taxon>
        <taxon>Pseudomonadati</taxon>
        <taxon>Pseudomonadota</taxon>
        <taxon>Alphaproteobacteria</taxon>
        <taxon>Hyphomicrobiales</taxon>
        <taxon>Rhizobiaceae</taxon>
        <taxon>Shinella</taxon>
    </lineage>
</organism>
<reference evidence="2" key="1">
    <citation type="journal article" date="2019" name="Int. J. Syst. Evol. Microbiol.">
        <title>The Global Catalogue of Microorganisms (GCM) 10K type strain sequencing project: providing services to taxonomists for standard genome sequencing and annotation.</title>
        <authorList>
            <consortium name="The Broad Institute Genomics Platform"/>
            <consortium name="The Broad Institute Genome Sequencing Center for Infectious Disease"/>
            <person name="Wu L."/>
            <person name="Ma J."/>
        </authorList>
    </citation>
    <scope>NUCLEOTIDE SEQUENCE [LARGE SCALE GENOMIC DNA]</scope>
    <source>
        <strain evidence="2">NBRC 102122</strain>
    </source>
</reference>
<protein>
    <submittedName>
        <fullName evidence="1">Uncharacterized protein</fullName>
    </submittedName>
</protein>
<comment type="caution">
    <text evidence="1">The sequence shown here is derived from an EMBL/GenBank/DDBJ whole genome shotgun (WGS) entry which is preliminary data.</text>
</comment>
<accession>A0ABQ5ZIQ9</accession>
<gene>
    <name evidence="1" type="ORF">GCM10007923_20010</name>
</gene>
<dbReference type="Proteomes" id="UP001156702">
    <property type="component" value="Unassembled WGS sequence"/>
</dbReference>
<dbReference type="EMBL" id="BSOP01000016">
    <property type="protein sequence ID" value="GLR50793.1"/>
    <property type="molecule type" value="Genomic_DNA"/>
</dbReference>
<keyword evidence="2" id="KW-1185">Reference proteome</keyword>
<name>A0ABQ5ZIQ9_9HYPH</name>
<evidence type="ECO:0000313" key="1">
    <source>
        <dbReference type="EMBL" id="GLR50793.1"/>
    </source>
</evidence>